<keyword evidence="15" id="KW-1185">Reference proteome</keyword>
<evidence type="ECO:0000256" key="11">
    <source>
        <dbReference type="ARBA" id="ARBA00023136"/>
    </source>
</evidence>
<dbReference type="EC" id="2.5.1.87" evidence="5"/>
<reference evidence="14 15" key="1">
    <citation type="journal article" date="2024" name="Plant J.">
        <title>Genome sequences and population genomics reveal climatic adaptation and genomic divergence between two closely related sweetgum species.</title>
        <authorList>
            <person name="Xu W.Q."/>
            <person name="Ren C.Q."/>
            <person name="Zhang X.Y."/>
            <person name="Comes H.P."/>
            <person name="Liu X.H."/>
            <person name="Li Y.G."/>
            <person name="Kettle C.J."/>
            <person name="Jalonen R."/>
            <person name="Gaisberger H."/>
            <person name="Ma Y.Z."/>
            <person name="Qiu Y.X."/>
        </authorList>
    </citation>
    <scope>NUCLEOTIDE SEQUENCE [LARGE SCALE GENOMIC DNA]</scope>
    <source>
        <strain evidence="14">Hangzhou</strain>
    </source>
</reference>
<dbReference type="GO" id="GO:1904423">
    <property type="term" value="C:dehydrodolichyl diphosphate synthase complex"/>
    <property type="evidence" value="ECO:0007669"/>
    <property type="project" value="InterPro"/>
</dbReference>
<protein>
    <recommendedName>
        <fullName evidence="5">ditrans,polycis-polyprenyl diphosphate synthase [(2E,6E)-farnesyldiphosphate specific]</fullName>
        <ecNumber evidence="5">2.5.1.87</ecNumber>
    </recommendedName>
</protein>
<sequence length="255" mass="28827">MDLEDEVKKVYRWIAKIGNLGLRVLWYILHFVVRICYFAHGTARVLESYLISCGLLKKYKDLNLRNLQYLAIVVESEEAYQTPKVIELLQWLATIGVKHVCLYDMEGVLKKSEEAILEKLSNATLFKVAGENDSLLDKEHIILEFASLTDGKEAVAKAANLLFLKYFKSGNLGGDEEEPIFTEPRVAEAIGAIGCPGPDPDLLLVYGPARCHLGFPPWRIRYTEIVHMGPLKSMKYGSLIKAIYKFTTVHQNYGT</sequence>
<comment type="pathway">
    <text evidence="3">Protein modification; protein glycosylation.</text>
</comment>
<organism evidence="14 15">
    <name type="scientific">Liquidambar formosana</name>
    <name type="common">Formosan gum</name>
    <dbReference type="NCBI Taxonomy" id="63359"/>
    <lineage>
        <taxon>Eukaryota</taxon>
        <taxon>Viridiplantae</taxon>
        <taxon>Streptophyta</taxon>
        <taxon>Embryophyta</taxon>
        <taxon>Tracheophyta</taxon>
        <taxon>Spermatophyta</taxon>
        <taxon>Magnoliopsida</taxon>
        <taxon>eudicotyledons</taxon>
        <taxon>Gunneridae</taxon>
        <taxon>Pentapetalae</taxon>
        <taxon>Saxifragales</taxon>
        <taxon>Altingiaceae</taxon>
        <taxon>Liquidambar</taxon>
    </lineage>
</organism>
<evidence type="ECO:0000256" key="5">
    <source>
        <dbReference type="ARBA" id="ARBA00012596"/>
    </source>
</evidence>
<evidence type="ECO:0000256" key="6">
    <source>
        <dbReference type="ARBA" id="ARBA00022679"/>
    </source>
</evidence>
<name>A0AAP0S2Y8_LIQFO</name>
<dbReference type="InterPro" id="IPR038887">
    <property type="entry name" value="Nus1/NgBR"/>
</dbReference>
<keyword evidence="9" id="KW-0460">Magnesium</keyword>
<evidence type="ECO:0000256" key="3">
    <source>
        <dbReference type="ARBA" id="ARBA00004922"/>
    </source>
</evidence>
<dbReference type="GO" id="GO:0045547">
    <property type="term" value="F:ditrans,polycis-polyprenyl diphosphate synthase [(2E,6E)-farnesyl diphosphate specific] activity"/>
    <property type="evidence" value="ECO:0007669"/>
    <property type="project" value="UniProtKB-EC"/>
</dbReference>
<evidence type="ECO:0000313" key="14">
    <source>
        <dbReference type="EMBL" id="KAK9286576.1"/>
    </source>
</evidence>
<comment type="similarity">
    <text evidence="4">Belongs to the UPP synthase family.</text>
</comment>
<evidence type="ECO:0000256" key="9">
    <source>
        <dbReference type="ARBA" id="ARBA00022842"/>
    </source>
</evidence>
<keyword evidence="8" id="KW-0256">Endoplasmic reticulum</keyword>
<dbReference type="InterPro" id="IPR036424">
    <property type="entry name" value="UPP_synth-like_sf"/>
</dbReference>
<gene>
    <name evidence="14" type="ORF">L1049_014975</name>
</gene>
<proteinExistence type="inferred from homology"/>
<comment type="caution">
    <text evidence="14">The sequence shown here is derived from an EMBL/GenBank/DDBJ whole genome shotgun (WGS) entry which is preliminary data.</text>
</comment>
<evidence type="ECO:0000256" key="10">
    <source>
        <dbReference type="ARBA" id="ARBA00022989"/>
    </source>
</evidence>
<evidence type="ECO:0000256" key="2">
    <source>
        <dbReference type="ARBA" id="ARBA00004586"/>
    </source>
</evidence>
<evidence type="ECO:0000256" key="8">
    <source>
        <dbReference type="ARBA" id="ARBA00022824"/>
    </source>
</evidence>
<dbReference type="GO" id="GO:0005789">
    <property type="term" value="C:endoplasmic reticulum membrane"/>
    <property type="evidence" value="ECO:0007669"/>
    <property type="project" value="UniProtKB-SubCell"/>
</dbReference>
<comment type="catalytic activity">
    <reaction evidence="12">
        <text>n isopentenyl diphosphate + (2E,6E)-farnesyl diphosphate = a di-trans,poly-cis-polyprenyl diphosphate + n diphosphate</text>
        <dbReference type="Rhea" id="RHEA:53008"/>
        <dbReference type="Rhea" id="RHEA-COMP:19494"/>
        <dbReference type="ChEBI" id="CHEBI:33019"/>
        <dbReference type="ChEBI" id="CHEBI:128769"/>
        <dbReference type="ChEBI" id="CHEBI:136960"/>
        <dbReference type="ChEBI" id="CHEBI:175763"/>
        <dbReference type="EC" id="2.5.1.87"/>
    </reaction>
</comment>
<feature type="transmembrane region" description="Helical" evidence="13">
    <location>
        <begin position="20"/>
        <end position="40"/>
    </location>
</feature>
<dbReference type="PANTHER" id="PTHR21528">
    <property type="entry name" value="DEHYDRODOLICHYL DIPHOSPHATE SYNTHASE COMPLEX SUBUNIT NUS1"/>
    <property type="match status" value="1"/>
</dbReference>
<keyword evidence="6" id="KW-0808">Transferase</keyword>
<dbReference type="Proteomes" id="UP001415857">
    <property type="component" value="Unassembled WGS sequence"/>
</dbReference>
<dbReference type="SUPFAM" id="SSF64005">
    <property type="entry name" value="Undecaprenyl diphosphate synthase"/>
    <property type="match status" value="1"/>
</dbReference>
<evidence type="ECO:0000256" key="4">
    <source>
        <dbReference type="ARBA" id="ARBA00005432"/>
    </source>
</evidence>
<evidence type="ECO:0000256" key="12">
    <source>
        <dbReference type="ARBA" id="ARBA00047353"/>
    </source>
</evidence>
<dbReference type="EMBL" id="JBBPBK010000004">
    <property type="protein sequence ID" value="KAK9286576.1"/>
    <property type="molecule type" value="Genomic_DNA"/>
</dbReference>
<evidence type="ECO:0000313" key="15">
    <source>
        <dbReference type="Proteomes" id="UP001415857"/>
    </source>
</evidence>
<dbReference type="PANTHER" id="PTHR21528:SF0">
    <property type="entry name" value="DEHYDRODOLICHYL DIPHOSPHATE SYNTHASE COMPLEX SUBUNIT NUS1"/>
    <property type="match status" value="1"/>
</dbReference>
<comment type="cofactor">
    <cofactor evidence="1">
        <name>Mg(2+)</name>
        <dbReference type="ChEBI" id="CHEBI:18420"/>
    </cofactor>
</comment>
<accession>A0AAP0S2Y8</accession>
<keyword evidence="10 13" id="KW-1133">Transmembrane helix</keyword>
<evidence type="ECO:0000256" key="13">
    <source>
        <dbReference type="SAM" id="Phobius"/>
    </source>
</evidence>
<dbReference type="AlphaFoldDB" id="A0AAP0S2Y8"/>
<keyword evidence="7 13" id="KW-0812">Transmembrane</keyword>
<evidence type="ECO:0000256" key="1">
    <source>
        <dbReference type="ARBA" id="ARBA00001946"/>
    </source>
</evidence>
<comment type="subcellular location">
    <subcellularLocation>
        <location evidence="2">Endoplasmic reticulum membrane</location>
    </subcellularLocation>
</comment>
<evidence type="ECO:0000256" key="7">
    <source>
        <dbReference type="ARBA" id="ARBA00022692"/>
    </source>
</evidence>
<dbReference type="Gene3D" id="3.40.1180.10">
    <property type="entry name" value="Decaprenyl diphosphate synthase-like"/>
    <property type="match status" value="1"/>
</dbReference>
<keyword evidence="11 13" id="KW-0472">Membrane</keyword>